<dbReference type="SMART" id="SM00342">
    <property type="entry name" value="HTH_ARAC"/>
    <property type="match status" value="1"/>
</dbReference>
<feature type="domain" description="HTH araC/xylS-type" evidence="5">
    <location>
        <begin position="154"/>
        <end position="252"/>
    </location>
</feature>
<evidence type="ECO:0000313" key="6">
    <source>
        <dbReference type="EMBL" id="RMV16988.1"/>
    </source>
</evidence>
<dbReference type="SUPFAM" id="SSF46689">
    <property type="entry name" value="Homeodomain-like"/>
    <property type="match status" value="2"/>
</dbReference>
<dbReference type="PROSITE" id="PS01124">
    <property type="entry name" value="HTH_ARAC_FAMILY_2"/>
    <property type="match status" value="1"/>
</dbReference>
<reference evidence="6 7" key="1">
    <citation type="submission" date="2018-08" db="EMBL/GenBank/DDBJ databases">
        <title>Recombination of ecologically and evolutionarily significant loci maintains genetic cohesion in the Pseudomonas syringae species complex.</title>
        <authorList>
            <person name="Dillon M."/>
            <person name="Thakur S."/>
            <person name="Almeida R.N.D."/>
            <person name="Weir B.S."/>
            <person name="Guttman D.S."/>
        </authorList>
    </citation>
    <scope>NUCLEOTIDE SEQUENCE [LARGE SCALE GENOMIC DNA]</scope>
    <source>
        <strain evidence="6 7">ICMP 11899</strain>
    </source>
</reference>
<sequence length="257" mass="28531">MERQTSNHPTARGALMFLSLEVRSYKTQSPQHCHDHTQLVLPIRGRMEIDVDGRGGFIDQSLAALVKPGSRHSQDTHVDSRFLVLDCAPTTLETIQMGRLAEKIYVPVSPATRRLIEFAELIGNQQLAIAASQLGPLLLSSLGSDTCCFSSPIEQLIARLRANPGAHWSNQAMAQAANMSMSQLHQRFRQLFAMSPQAWLTELRIQEAERWLRGTSLPIAEIALRAGFSDQASLTRTMQRLSATTPAVYRKVQKQSG</sequence>
<dbReference type="InterPro" id="IPR018060">
    <property type="entry name" value="HTH_AraC"/>
</dbReference>
<dbReference type="InterPro" id="IPR050204">
    <property type="entry name" value="AraC_XylS_family_regulators"/>
</dbReference>
<protein>
    <submittedName>
        <fullName evidence="6">Transcriptional regulator</fullName>
    </submittedName>
</protein>
<dbReference type="Proteomes" id="UP000270795">
    <property type="component" value="Unassembled WGS sequence"/>
</dbReference>
<evidence type="ECO:0000256" key="4">
    <source>
        <dbReference type="ARBA" id="ARBA00037345"/>
    </source>
</evidence>
<comment type="caution">
    <text evidence="6">The sequence shown here is derived from an EMBL/GenBank/DDBJ whole genome shotgun (WGS) entry which is preliminary data.</text>
</comment>
<dbReference type="AlphaFoldDB" id="A0A3M2ZVV6"/>
<dbReference type="Gene3D" id="2.60.120.10">
    <property type="entry name" value="Jelly Rolls"/>
    <property type="match status" value="1"/>
</dbReference>
<dbReference type="InterPro" id="IPR009057">
    <property type="entry name" value="Homeodomain-like_sf"/>
</dbReference>
<proteinExistence type="predicted"/>
<keyword evidence="1" id="KW-0805">Transcription regulation</keyword>
<evidence type="ECO:0000256" key="1">
    <source>
        <dbReference type="ARBA" id="ARBA00023015"/>
    </source>
</evidence>
<gene>
    <name evidence="6" type="ORF">ALP17_102058</name>
</gene>
<dbReference type="GO" id="GO:0003700">
    <property type="term" value="F:DNA-binding transcription factor activity"/>
    <property type="evidence" value="ECO:0007669"/>
    <property type="project" value="InterPro"/>
</dbReference>
<dbReference type="GO" id="GO:0043565">
    <property type="term" value="F:sequence-specific DNA binding"/>
    <property type="evidence" value="ECO:0007669"/>
    <property type="project" value="InterPro"/>
</dbReference>
<dbReference type="InterPro" id="IPR014710">
    <property type="entry name" value="RmlC-like_jellyroll"/>
</dbReference>
<organism evidence="6 7">
    <name type="scientific">Pseudomonas savastanoi</name>
    <name type="common">Pseudomonas syringae pv. savastanoi</name>
    <dbReference type="NCBI Taxonomy" id="29438"/>
    <lineage>
        <taxon>Bacteria</taxon>
        <taxon>Pseudomonadati</taxon>
        <taxon>Pseudomonadota</taxon>
        <taxon>Gammaproteobacteria</taxon>
        <taxon>Pseudomonadales</taxon>
        <taxon>Pseudomonadaceae</taxon>
        <taxon>Pseudomonas</taxon>
    </lineage>
</organism>
<name>A0A3M2ZVV6_PSESS</name>
<evidence type="ECO:0000256" key="2">
    <source>
        <dbReference type="ARBA" id="ARBA00023125"/>
    </source>
</evidence>
<dbReference type="EMBL" id="RBUM01000175">
    <property type="protein sequence ID" value="RMV16988.1"/>
    <property type="molecule type" value="Genomic_DNA"/>
</dbReference>
<comment type="function">
    <text evidence="4">Regulatory protein of the TOL plasmid xyl operons. XylS activates the xylXYZLTEGFJQKIH operon required for the degradation of toluene, m-xylene and p-xylene.</text>
</comment>
<accession>A0A3M2ZVV6</accession>
<dbReference type="PANTHER" id="PTHR46796">
    <property type="entry name" value="HTH-TYPE TRANSCRIPTIONAL ACTIVATOR RHAS-RELATED"/>
    <property type="match status" value="1"/>
</dbReference>
<evidence type="ECO:0000313" key="7">
    <source>
        <dbReference type="Proteomes" id="UP000270795"/>
    </source>
</evidence>
<dbReference type="Gene3D" id="1.10.10.60">
    <property type="entry name" value="Homeodomain-like"/>
    <property type="match status" value="1"/>
</dbReference>
<dbReference type="Pfam" id="PF12833">
    <property type="entry name" value="HTH_18"/>
    <property type="match status" value="1"/>
</dbReference>
<keyword evidence="2" id="KW-0238">DNA-binding</keyword>
<evidence type="ECO:0000259" key="5">
    <source>
        <dbReference type="PROSITE" id="PS01124"/>
    </source>
</evidence>
<evidence type="ECO:0000256" key="3">
    <source>
        <dbReference type="ARBA" id="ARBA00023163"/>
    </source>
</evidence>
<keyword evidence="3" id="KW-0804">Transcription</keyword>